<name>A0A223N3R0_9VIBR</name>
<dbReference type="EC" id="3.6.1.27" evidence="1"/>
<dbReference type="SMART" id="SM00014">
    <property type="entry name" value="acidPPc"/>
    <property type="match status" value="1"/>
</dbReference>
<dbReference type="RefSeq" id="WP_081480661.1">
    <property type="nucleotide sequence ID" value="NZ_CAWNHI010000002.1"/>
</dbReference>
<dbReference type="Gene3D" id="1.20.144.10">
    <property type="entry name" value="Phosphatidic acid phosphatase type 2/haloperoxidase"/>
    <property type="match status" value="1"/>
</dbReference>
<dbReference type="Proteomes" id="UP000215148">
    <property type="component" value="Chromosome 2"/>
</dbReference>
<protein>
    <recommendedName>
        <fullName evidence="1">undecaprenyl-diphosphate phosphatase</fullName>
        <ecNumber evidence="1">3.6.1.27</ecNumber>
    </recommendedName>
    <alternativeName>
        <fullName evidence="2">Undecaprenyl pyrophosphate phosphatase</fullName>
    </alternativeName>
</protein>
<feature type="domain" description="Phosphatidic acid phosphatase type 2/haloperoxidase" evidence="5">
    <location>
        <begin position="85"/>
        <end position="231"/>
    </location>
</feature>
<evidence type="ECO:0000313" key="6">
    <source>
        <dbReference type="EMBL" id="ASU24419.1"/>
    </source>
</evidence>
<feature type="transmembrane region" description="Helical" evidence="4">
    <location>
        <begin position="189"/>
        <end position="210"/>
    </location>
</feature>
<dbReference type="EMBL" id="CP022742">
    <property type="protein sequence ID" value="ASU24419.1"/>
    <property type="molecule type" value="Genomic_DNA"/>
</dbReference>
<accession>A0A223N3R0</accession>
<keyword evidence="7" id="KW-1185">Reference proteome</keyword>
<dbReference type="Pfam" id="PF01569">
    <property type="entry name" value="PAP2"/>
    <property type="match status" value="1"/>
</dbReference>
<dbReference type="InterPro" id="IPR036938">
    <property type="entry name" value="PAP2/HPO_sf"/>
</dbReference>
<reference evidence="6 7" key="1">
    <citation type="submission" date="2017-08" db="EMBL/GenBank/DDBJ databases">
        <title>The Vibrio qinghaiensis sp.-Q67 is a luminous bacteria isolated firstly from Qinghai lake, Qinghai province, China, which has been proved to be very sensitive to detect environmental and food pollutants. Therefore, complete genome analysis of V. qinghaiensis sp.-Q67 highlights the potential application of this strain on detection of hazards in the contaminated environments.</title>
        <authorList>
            <person name="Gong L."/>
        </authorList>
    </citation>
    <scope>NUCLEOTIDE SEQUENCE [LARGE SCALE GENOMIC DNA]</scope>
    <source>
        <strain evidence="6 7">Q67</strain>
    </source>
</reference>
<evidence type="ECO:0000256" key="1">
    <source>
        <dbReference type="ARBA" id="ARBA00012374"/>
    </source>
</evidence>
<dbReference type="KEGG" id="vqi:CCZ37_18440"/>
<comment type="catalytic activity">
    <reaction evidence="3">
        <text>di-trans,octa-cis-undecaprenyl diphosphate + H2O = di-trans,octa-cis-undecaprenyl phosphate + phosphate + H(+)</text>
        <dbReference type="Rhea" id="RHEA:28094"/>
        <dbReference type="ChEBI" id="CHEBI:15377"/>
        <dbReference type="ChEBI" id="CHEBI:15378"/>
        <dbReference type="ChEBI" id="CHEBI:43474"/>
        <dbReference type="ChEBI" id="CHEBI:58405"/>
        <dbReference type="ChEBI" id="CHEBI:60392"/>
        <dbReference type="EC" id="3.6.1.27"/>
    </reaction>
</comment>
<organism evidence="6 7">
    <name type="scientific">Vibrio qinghaiensis</name>
    <dbReference type="NCBI Taxonomy" id="2025808"/>
    <lineage>
        <taxon>Bacteria</taxon>
        <taxon>Pseudomonadati</taxon>
        <taxon>Pseudomonadota</taxon>
        <taxon>Gammaproteobacteria</taxon>
        <taxon>Vibrionales</taxon>
        <taxon>Vibrionaceae</taxon>
        <taxon>Vibrio</taxon>
    </lineage>
</organism>
<dbReference type="PANTHER" id="PTHR14969:SF54">
    <property type="entry name" value="PHOSPHATIDYLGLYCEROPHOSPHATASE B"/>
    <property type="match status" value="1"/>
</dbReference>
<evidence type="ECO:0000256" key="4">
    <source>
        <dbReference type="SAM" id="Phobius"/>
    </source>
</evidence>
<evidence type="ECO:0000256" key="3">
    <source>
        <dbReference type="ARBA" id="ARBA00047594"/>
    </source>
</evidence>
<dbReference type="CDD" id="cd01610">
    <property type="entry name" value="PAP2_like"/>
    <property type="match status" value="1"/>
</dbReference>
<feature type="transmembrane region" description="Helical" evidence="4">
    <location>
        <begin position="56"/>
        <end position="73"/>
    </location>
</feature>
<gene>
    <name evidence="6" type="ORF">CCZ37_18440</name>
</gene>
<evidence type="ECO:0000256" key="2">
    <source>
        <dbReference type="ARBA" id="ARBA00032707"/>
    </source>
</evidence>
<dbReference type="AlphaFoldDB" id="A0A223N3R0"/>
<evidence type="ECO:0000313" key="7">
    <source>
        <dbReference type="Proteomes" id="UP000215148"/>
    </source>
</evidence>
<dbReference type="InterPro" id="IPR000326">
    <property type="entry name" value="PAP2/HPO"/>
</dbReference>
<feature type="transmembrane region" description="Helical" evidence="4">
    <location>
        <begin position="161"/>
        <end position="182"/>
    </location>
</feature>
<dbReference type="GO" id="GO:0050380">
    <property type="term" value="F:undecaprenyl-diphosphatase activity"/>
    <property type="evidence" value="ECO:0007669"/>
    <property type="project" value="UniProtKB-EC"/>
</dbReference>
<dbReference type="SUPFAM" id="SSF48317">
    <property type="entry name" value="Acid phosphatase/Vanadium-dependent haloperoxidase"/>
    <property type="match status" value="1"/>
</dbReference>
<keyword evidence="4" id="KW-1133">Transmembrane helix</keyword>
<feature type="transmembrane region" description="Helical" evidence="4">
    <location>
        <begin position="216"/>
        <end position="234"/>
    </location>
</feature>
<dbReference type="PANTHER" id="PTHR14969">
    <property type="entry name" value="SPHINGOSINE-1-PHOSPHATE PHOSPHOHYDROLASE"/>
    <property type="match status" value="1"/>
</dbReference>
<dbReference type="GO" id="GO:0005886">
    <property type="term" value="C:plasma membrane"/>
    <property type="evidence" value="ECO:0007669"/>
    <property type="project" value="TreeGrafter"/>
</dbReference>
<sequence>MSVKKQIQIKKSGLVLLALFSLLLVPISLVGSSIDLTTPVSDGVGAFFTYLTDSAGWQGFGFTFALLAFLATRTATSRIELLNRIIQIGLLLVIGMAAKTGLKHLTESPRPYTKLMTYELLIPNPAHFYKLSELQKESVMTDIATQVSDWRLRHWQGEKDYSFPSGHTIFAAICLAFFGGLFIEQKRYVFAAGLLLWACGVAFSRLWLGMHRPVDLYGSLLFVSMIYLVIPKVYPLDHPKLKPLLTRLHLC</sequence>
<proteinExistence type="predicted"/>
<keyword evidence="4" id="KW-0812">Transmembrane</keyword>
<keyword evidence="4" id="KW-0472">Membrane</keyword>
<evidence type="ECO:0000259" key="5">
    <source>
        <dbReference type="SMART" id="SM00014"/>
    </source>
</evidence>